<organism evidence="2 3">
    <name type="scientific">Cohnella soli</name>
    <dbReference type="NCBI Taxonomy" id="425005"/>
    <lineage>
        <taxon>Bacteria</taxon>
        <taxon>Bacillati</taxon>
        <taxon>Bacillota</taxon>
        <taxon>Bacilli</taxon>
        <taxon>Bacillales</taxon>
        <taxon>Paenibacillaceae</taxon>
        <taxon>Cohnella</taxon>
    </lineage>
</organism>
<gene>
    <name evidence="2" type="ORF">ACFPOF_07185</name>
</gene>
<dbReference type="EMBL" id="JBHSMI010000013">
    <property type="protein sequence ID" value="MFC5402518.1"/>
    <property type="molecule type" value="Genomic_DNA"/>
</dbReference>
<evidence type="ECO:0000313" key="2">
    <source>
        <dbReference type="EMBL" id="MFC5402518.1"/>
    </source>
</evidence>
<reference evidence="3" key="1">
    <citation type="journal article" date="2019" name="Int. J. Syst. Evol. Microbiol.">
        <title>The Global Catalogue of Microorganisms (GCM) 10K type strain sequencing project: providing services to taxonomists for standard genome sequencing and annotation.</title>
        <authorList>
            <consortium name="The Broad Institute Genomics Platform"/>
            <consortium name="The Broad Institute Genome Sequencing Center for Infectious Disease"/>
            <person name="Wu L."/>
            <person name="Ma J."/>
        </authorList>
    </citation>
    <scope>NUCLEOTIDE SEQUENCE [LARGE SCALE GENOMIC DNA]</scope>
    <source>
        <strain evidence="3">CGMCC 1.18575</strain>
    </source>
</reference>
<comment type="caution">
    <text evidence="2">The sequence shown here is derived from an EMBL/GenBank/DDBJ whole genome shotgun (WGS) entry which is preliminary data.</text>
</comment>
<protein>
    <submittedName>
        <fullName evidence="2">Uncharacterized protein</fullName>
    </submittedName>
</protein>
<dbReference type="Gene3D" id="3.20.20.80">
    <property type="entry name" value="Glycosidases"/>
    <property type="match status" value="1"/>
</dbReference>
<dbReference type="SUPFAM" id="SSF51445">
    <property type="entry name" value="(Trans)glycosidases"/>
    <property type="match status" value="1"/>
</dbReference>
<keyword evidence="1" id="KW-0732">Signal</keyword>
<evidence type="ECO:0000313" key="3">
    <source>
        <dbReference type="Proteomes" id="UP001596113"/>
    </source>
</evidence>
<feature type="signal peptide" evidence="1">
    <location>
        <begin position="1"/>
        <end position="31"/>
    </location>
</feature>
<dbReference type="Proteomes" id="UP001596113">
    <property type="component" value="Unassembled WGS sequence"/>
</dbReference>
<evidence type="ECO:0000256" key="1">
    <source>
        <dbReference type="SAM" id="SignalP"/>
    </source>
</evidence>
<dbReference type="Gene3D" id="2.60.120.260">
    <property type="entry name" value="Galactose-binding domain-like"/>
    <property type="match status" value="3"/>
</dbReference>
<name>A0ABW0HPN3_9BACL</name>
<dbReference type="RefSeq" id="WP_378131039.1">
    <property type="nucleotide sequence ID" value="NZ_JBHSMI010000013.1"/>
</dbReference>
<feature type="chain" id="PRO_5045456834" evidence="1">
    <location>
        <begin position="32"/>
        <end position="824"/>
    </location>
</feature>
<accession>A0ABW0HPN3</accession>
<sequence>MGKRLSKRVLTAIAVCALSVPYLLGVPQAHAAGEEFQLGVFYMPTQGATNATQYDYMKDASINFIQSFYPNDYQMSTIAQMNTVLNLAAARGMKVQVSDTRSENLMTTATDADIDAIANTYKNHPATGGYYIKDEPGDSSFPRAAYVYNRFLLADPDSNPNVNMLPGGVEHYNNWVRTVGAGNLKWLTMDYYPFGSGGFNSDFYLYMDLFRSSGISNNVKTAVYLQSVGLKNSLSRPTADQLRWHVYNSLAYGVKGLYWFTWFQPLIPATNTDFTTAIFDGVGNKTDLYNPAKTLGSEIKQLGPTLMKLTPRDIYYKGPAYPGTTPIPANYFWQPTTSNAQIVSHFLDANSRSYIMVVNQDYANSKTLSFNLPSKPASVTEISKTNGTEIGTNYSNATGNISAAFLPGEGKLYAISTDFAVPPLTVDDKDLSITYSGSSWYRSDRRGVGDYGDDLHVATANNDSFEMTFTGTGIDFQTEKDPSGGNIDIYIDNVFQQTVSAYGTISNQPQQTVYSKTGLSNGPHTIKGVKKSGTYMVVDTFKIAPGNVVRAASKTNDTYSGIAYSGTGWGYSNSRGVGNYLNDLHYTTVNNDYFQYTFTGTGIDFISETDPGGGDVDIYIDNVLQGTISTIGALQNHSQQTVFSKMGLPYGQHTIKAVKKSGTYMVLDGFNEYSGSNLIANPGFESGATSWGTSHGGTLTTGAAYARTGTTGAKMTNRTYLYSSPTQDVTSVLTAGGRGYYNLSGWSKLAAGTSDRVQVAIRLVDSAGTHWVNTDFKKVTNTEWTQNSKICNITWEGKLVSATLYAQTETYGFDMYFDDFVLSR</sequence>
<dbReference type="InterPro" id="IPR017853">
    <property type="entry name" value="GH"/>
</dbReference>
<keyword evidence="3" id="KW-1185">Reference proteome</keyword>
<dbReference type="SUPFAM" id="SSF49785">
    <property type="entry name" value="Galactose-binding domain-like"/>
    <property type="match status" value="1"/>
</dbReference>
<proteinExistence type="predicted"/>
<dbReference type="InterPro" id="IPR008979">
    <property type="entry name" value="Galactose-bd-like_sf"/>
</dbReference>